<keyword evidence="2 6" id="KW-0698">rRNA processing</keyword>
<dbReference type="NCBIfam" id="TIGR00138">
    <property type="entry name" value="rsmG_gidB"/>
    <property type="match status" value="1"/>
</dbReference>
<comment type="similarity">
    <text evidence="6">Belongs to the methyltransferase superfamily. RNA methyltransferase RsmG family.</text>
</comment>
<dbReference type="HAMAP" id="MF_00074">
    <property type="entry name" value="16SrRNA_methyltr_G"/>
    <property type="match status" value="1"/>
</dbReference>
<dbReference type="CDD" id="cd02440">
    <property type="entry name" value="AdoMet_MTases"/>
    <property type="match status" value="1"/>
</dbReference>
<dbReference type="RefSeq" id="WP_227708639.1">
    <property type="nucleotide sequence ID" value="NZ_JAJEQX010000030.1"/>
</dbReference>
<dbReference type="GO" id="GO:0032259">
    <property type="term" value="P:methylation"/>
    <property type="evidence" value="ECO:0007669"/>
    <property type="project" value="UniProtKB-KW"/>
</dbReference>
<keyword evidence="1 6" id="KW-0963">Cytoplasm</keyword>
<dbReference type="Gene3D" id="3.40.50.150">
    <property type="entry name" value="Vaccinia Virus protein VP39"/>
    <property type="match status" value="1"/>
</dbReference>
<evidence type="ECO:0000256" key="3">
    <source>
        <dbReference type="ARBA" id="ARBA00022603"/>
    </source>
</evidence>
<feature type="binding site" evidence="6">
    <location>
        <begin position="130"/>
        <end position="131"/>
    </location>
    <ligand>
        <name>S-adenosyl-L-methionine</name>
        <dbReference type="ChEBI" id="CHEBI:59789"/>
    </ligand>
</feature>
<dbReference type="EMBL" id="JAJEQX010000030">
    <property type="protein sequence ID" value="MCC2255611.1"/>
    <property type="molecule type" value="Genomic_DNA"/>
</dbReference>
<dbReference type="SUPFAM" id="SSF53335">
    <property type="entry name" value="S-adenosyl-L-methionine-dependent methyltransferases"/>
    <property type="match status" value="1"/>
</dbReference>
<reference evidence="7 8" key="1">
    <citation type="submission" date="2021-10" db="EMBL/GenBank/DDBJ databases">
        <title>Anaerobic single-cell dispensing facilitates the cultivation of human gut bacteria.</title>
        <authorList>
            <person name="Afrizal A."/>
        </authorList>
    </citation>
    <scope>NUCLEOTIDE SEQUENCE [LARGE SCALE GENOMIC DNA]</scope>
    <source>
        <strain evidence="7 8">CLA-AA-H200</strain>
    </source>
</reference>
<dbReference type="PIRSF" id="PIRSF003078">
    <property type="entry name" value="GidB"/>
    <property type="match status" value="1"/>
</dbReference>
<dbReference type="Pfam" id="PF02527">
    <property type="entry name" value="GidB"/>
    <property type="match status" value="1"/>
</dbReference>
<name>A0ABS8G021_9FIRM</name>
<dbReference type="Proteomes" id="UP001198151">
    <property type="component" value="Unassembled WGS sequence"/>
</dbReference>
<protein>
    <recommendedName>
        <fullName evidence="6">Ribosomal RNA small subunit methyltransferase G</fullName>
        <ecNumber evidence="6">2.1.1.-</ecNumber>
    </recommendedName>
    <alternativeName>
        <fullName evidence="6">16S rRNA 7-methylguanosine methyltransferase</fullName>
        <shortName evidence="6">16S rRNA m7G methyltransferase</shortName>
    </alternativeName>
</protein>
<keyword evidence="4 6" id="KW-0808">Transferase</keyword>
<gene>
    <name evidence="6 7" type="primary">rsmG</name>
    <name evidence="7" type="ORF">LKD70_14510</name>
</gene>
<dbReference type="GO" id="GO:0008168">
    <property type="term" value="F:methyltransferase activity"/>
    <property type="evidence" value="ECO:0007669"/>
    <property type="project" value="UniProtKB-KW"/>
</dbReference>
<dbReference type="InterPro" id="IPR029063">
    <property type="entry name" value="SAM-dependent_MTases_sf"/>
</dbReference>
<keyword evidence="5 6" id="KW-0949">S-adenosyl-L-methionine</keyword>
<evidence type="ECO:0000313" key="7">
    <source>
        <dbReference type="EMBL" id="MCC2255611.1"/>
    </source>
</evidence>
<keyword evidence="8" id="KW-1185">Reference proteome</keyword>
<evidence type="ECO:0000256" key="5">
    <source>
        <dbReference type="ARBA" id="ARBA00022691"/>
    </source>
</evidence>
<dbReference type="EC" id="2.1.1.-" evidence="6"/>
<sequence length="240" mass="27406">MAEEKSLFEKELENLGITLTERQKEQFDRYYEMLTEWNRVMNLTGITDYDEVNLKHFTDSLTIVRIKNVNEISTLIDVGTGAGFPGIPIKIVFPHIKVVLLDSLNKRIRFLNAVAEELNLENVETLHGRAEDFARKKEYRERFDLCVSRAVANLSTLSEYCLPFVNKGGSFVSYKGSISDEELHDSKRAVEILGGKIVKCDKFMLGDTDNRRTLLEIEKVKNTPGKYPRKAGVPSKEPIM</sequence>
<proteinExistence type="inferred from homology"/>
<evidence type="ECO:0000256" key="6">
    <source>
        <dbReference type="HAMAP-Rule" id="MF_00074"/>
    </source>
</evidence>
<comment type="subcellular location">
    <subcellularLocation>
        <location evidence="6">Cytoplasm</location>
    </subcellularLocation>
</comment>
<organism evidence="7 8">
    <name type="scientific">Ruminococcus turbiniformis</name>
    <dbReference type="NCBI Taxonomy" id="2881258"/>
    <lineage>
        <taxon>Bacteria</taxon>
        <taxon>Bacillati</taxon>
        <taxon>Bacillota</taxon>
        <taxon>Clostridia</taxon>
        <taxon>Eubacteriales</taxon>
        <taxon>Oscillospiraceae</taxon>
        <taxon>Ruminococcus</taxon>
    </lineage>
</organism>
<evidence type="ECO:0000256" key="4">
    <source>
        <dbReference type="ARBA" id="ARBA00022679"/>
    </source>
</evidence>
<feature type="binding site" evidence="6">
    <location>
        <position position="149"/>
    </location>
    <ligand>
        <name>S-adenosyl-L-methionine</name>
        <dbReference type="ChEBI" id="CHEBI:59789"/>
    </ligand>
</feature>
<accession>A0ABS8G021</accession>
<dbReference type="InterPro" id="IPR003682">
    <property type="entry name" value="rRNA_ssu_MeTfrase_G"/>
</dbReference>
<dbReference type="PANTHER" id="PTHR31760:SF0">
    <property type="entry name" value="S-ADENOSYL-L-METHIONINE-DEPENDENT METHYLTRANSFERASES SUPERFAMILY PROTEIN"/>
    <property type="match status" value="1"/>
</dbReference>
<evidence type="ECO:0000313" key="8">
    <source>
        <dbReference type="Proteomes" id="UP001198151"/>
    </source>
</evidence>
<evidence type="ECO:0000256" key="2">
    <source>
        <dbReference type="ARBA" id="ARBA00022552"/>
    </source>
</evidence>
<feature type="binding site" evidence="6">
    <location>
        <position position="79"/>
    </location>
    <ligand>
        <name>S-adenosyl-L-methionine</name>
        <dbReference type="ChEBI" id="CHEBI:59789"/>
    </ligand>
</feature>
<comment type="caution">
    <text evidence="7">The sequence shown here is derived from an EMBL/GenBank/DDBJ whole genome shotgun (WGS) entry which is preliminary data.</text>
</comment>
<keyword evidence="3 6" id="KW-0489">Methyltransferase</keyword>
<comment type="function">
    <text evidence="6">Specifically methylates the N7 position of a guanine in 16S rRNA.</text>
</comment>
<evidence type="ECO:0000256" key="1">
    <source>
        <dbReference type="ARBA" id="ARBA00022490"/>
    </source>
</evidence>
<dbReference type="PANTHER" id="PTHR31760">
    <property type="entry name" value="S-ADENOSYL-L-METHIONINE-DEPENDENT METHYLTRANSFERASES SUPERFAMILY PROTEIN"/>
    <property type="match status" value="1"/>
</dbReference>
<feature type="binding site" evidence="6">
    <location>
        <position position="84"/>
    </location>
    <ligand>
        <name>S-adenosyl-L-methionine</name>
        <dbReference type="ChEBI" id="CHEBI:59789"/>
    </ligand>
</feature>
<comment type="caution">
    <text evidence="6">Lacks conserved residue(s) required for the propagation of feature annotation.</text>
</comment>